<dbReference type="AlphaFoldDB" id="D8LG14"/>
<dbReference type="OrthoDB" id="203812at2759"/>
<dbReference type="PANTHER" id="PTHR45657">
    <property type="entry name" value="CRAL-TRIO DOMAIN-CONTAINING PROTEIN YKL091C-RELATED"/>
    <property type="match status" value="1"/>
</dbReference>
<dbReference type="InterPro" id="IPR011074">
    <property type="entry name" value="CRAL/TRIO_N_dom"/>
</dbReference>
<feature type="transmembrane region" description="Helical" evidence="2">
    <location>
        <begin position="762"/>
        <end position="781"/>
    </location>
</feature>
<dbReference type="SMART" id="SM01100">
    <property type="entry name" value="CRAL_TRIO_N"/>
    <property type="match status" value="1"/>
</dbReference>
<dbReference type="SUPFAM" id="SSF52087">
    <property type="entry name" value="CRAL/TRIO domain"/>
    <property type="match status" value="1"/>
</dbReference>
<feature type="transmembrane region" description="Helical" evidence="2">
    <location>
        <begin position="923"/>
        <end position="944"/>
    </location>
</feature>
<organism evidence="4 5">
    <name type="scientific">Ectocarpus siliculosus</name>
    <name type="common">Brown alga</name>
    <name type="synonym">Conferva siliculosa</name>
    <dbReference type="NCBI Taxonomy" id="2880"/>
    <lineage>
        <taxon>Eukaryota</taxon>
        <taxon>Sar</taxon>
        <taxon>Stramenopiles</taxon>
        <taxon>Ochrophyta</taxon>
        <taxon>PX clade</taxon>
        <taxon>Phaeophyceae</taxon>
        <taxon>Ectocarpales</taxon>
        <taxon>Ectocarpaceae</taxon>
        <taxon>Ectocarpus</taxon>
    </lineage>
</organism>
<dbReference type="CDD" id="cd00170">
    <property type="entry name" value="SEC14"/>
    <property type="match status" value="1"/>
</dbReference>
<feature type="transmembrane region" description="Helical" evidence="2">
    <location>
        <begin position="695"/>
        <end position="724"/>
    </location>
</feature>
<dbReference type="Gene3D" id="3.40.525.10">
    <property type="entry name" value="CRAL-TRIO lipid binding domain"/>
    <property type="match status" value="1"/>
</dbReference>
<dbReference type="Proteomes" id="UP000002630">
    <property type="component" value="Linkage Group LG11"/>
</dbReference>
<feature type="region of interest" description="Disordered" evidence="1">
    <location>
        <begin position="402"/>
        <end position="424"/>
    </location>
</feature>
<evidence type="ECO:0000313" key="4">
    <source>
        <dbReference type="EMBL" id="CBN78913.1"/>
    </source>
</evidence>
<feature type="compositionally biased region" description="Gly residues" evidence="1">
    <location>
        <begin position="402"/>
        <end position="415"/>
    </location>
</feature>
<dbReference type="SUPFAM" id="SSF46938">
    <property type="entry name" value="CRAL/TRIO N-terminal domain"/>
    <property type="match status" value="1"/>
</dbReference>
<dbReference type="InterPro" id="IPR051026">
    <property type="entry name" value="PI/PC_transfer"/>
</dbReference>
<dbReference type="EMBL" id="FN648104">
    <property type="protein sequence ID" value="CBN78913.1"/>
    <property type="molecule type" value="Genomic_DNA"/>
</dbReference>
<dbReference type="EMBL" id="FN649736">
    <property type="protein sequence ID" value="CBN78913.1"/>
    <property type="molecule type" value="Genomic_DNA"/>
</dbReference>
<reference evidence="4 5" key="1">
    <citation type="journal article" date="2010" name="Nature">
        <title>The Ectocarpus genome and the independent evolution of multicellularity in brown algae.</title>
        <authorList>
            <person name="Cock J.M."/>
            <person name="Sterck L."/>
            <person name="Rouze P."/>
            <person name="Scornet D."/>
            <person name="Allen A.E."/>
            <person name="Amoutzias G."/>
            <person name="Anthouard V."/>
            <person name="Artiguenave F."/>
            <person name="Aury J.M."/>
            <person name="Badger J.H."/>
            <person name="Beszteri B."/>
            <person name="Billiau K."/>
            <person name="Bonnet E."/>
            <person name="Bothwell J.H."/>
            <person name="Bowler C."/>
            <person name="Boyen C."/>
            <person name="Brownlee C."/>
            <person name="Carrano C.J."/>
            <person name="Charrier B."/>
            <person name="Cho G.Y."/>
            <person name="Coelho S.M."/>
            <person name="Collen J."/>
            <person name="Corre E."/>
            <person name="Da Silva C."/>
            <person name="Delage L."/>
            <person name="Delaroque N."/>
            <person name="Dittami S.M."/>
            <person name="Doulbeau S."/>
            <person name="Elias M."/>
            <person name="Farnham G."/>
            <person name="Gachon C.M."/>
            <person name="Gschloessl B."/>
            <person name="Heesch S."/>
            <person name="Jabbari K."/>
            <person name="Jubin C."/>
            <person name="Kawai H."/>
            <person name="Kimura K."/>
            <person name="Kloareg B."/>
            <person name="Kupper F.C."/>
            <person name="Lang D."/>
            <person name="Le Bail A."/>
            <person name="Leblanc C."/>
            <person name="Lerouge P."/>
            <person name="Lohr M."/>
            <person name="Lopez P.J."/>
            <person name="Martens C."/>
            <person name="Maumus F."/>
            <person name="Michel G."/>
            <person name="Miranda-Saavedra D."/>
            <person name="Morales J."/>
            <person name="Moreau H."/>
            <person name="Motomura T."/>
            <person name="Nagasato C."/>
            <person name="Napoli C.A."/>
            <person name="Nelson D.R."/>
            <person name="Nyvall-Collen P."/>
            <person name="Peters A.F."/>
            <person name="Pommier C."/>
            <person name="Potin P."/>
            <person name="Poulain J."/>
            <person name="Quesneville H."/>
            <person name="Read B."/>
            <person name="Rensing S.A."/>
            <person name="Ritter A."/>
            <person name="Rousvoal S."/>
            <person name="Samanta M."/>
            <person name="Samson G."/>
            <person name="Schroeder D.C."/>
            <person name="Segurens B."/>
            <person name="Strittmatter M."/>
            <person name="Tonon T."/>
            <person name="Tregear J.W."/>
            <person name="Valentin K."/>
            <person name="von Dassow P."/>
            <person name="Yamagishi T."/>
            <person name="Van de Peer Y."/>
            <person name="Wincker P."/>
        </authorList>
    </citation>
    <scope>NUCLEOTIDE SEQUENCE [LARGE SCALE GENOMIC DNA]</scope>
    <source>
        <strain evidence="5">Ec32 / CCAP1310/4</strain>
    </source>
</reference>
<evidence type="ECO:0000256" key="1">
    <source>
        <dbReference type="SAM" id="MobiDB-lite"/>
    </source>
</evidence>
<feature type="transmembrane region" description="Helical" evidence="2">
    <location>
        <begin position="989"/>
        <end position="1012"/>
    </location>
</feature>
<feature type="region of interest" description="Disordered" evidence="1">
    <location>
        <begin position="448"/>
        <end position="522"/>
    </location>
</feature>
<accession>D8LG14</accession>
<evidence type="ECO:0000256" key="2">
    <source>
        <dbReference type="SAM" id="Phobius"/>
    </source>
</evidence>
<gene>
    <name evidence="4" type="ORF">Esi_0155_0043</name>
</gene>
<feature type="transmembrane region" description="Helical" evidence="2">
    <location>
        <begin position="951"/>
        <end position="969"/>
    </location>
</feature>
<dbReference type="Pfam" id="PF00650">
    <property type="entry name" value="CRAL_TRIO"/>
    <property type="match status" value="1"/>
</dbReference>
<dbReference type="OMA" id="YERGAIC"/>
<protein>
    <submittedName>
        <fullName evidence="4">CRAL/TRIO, N-terminus family protein</fullName>
    </submittedName>
</protein>
<feature type="transmembrane region" description="Helical" evidence="2">
    <location>
        <begin position="866"/>
        <end position="893"/>
    </location>
</feature>
<dbReference type="SMART" id="SM00516">
    <property type="entry name" value="SEC14"/>
    <property type="match status" value="1"/>
</dbReference>
<evidence type="ECO:0000259" key="3">
    <source>
        <dbReference type="PROSITE" id="PS50191"/>
    </source>
</evidence>
<keyword evidence="2" id="KW-1133">Transmembrane helix</keyword>
<feature type="compositionally biased region" description="Basic and acidic residues" evidence="1">
    <location>
        <begin position="513"/>
        <end position="522"/>
    </location>
</feature>
<sequence length="1034" mass="110424">MLRYHPDDPRSSLEGYEGSLTQDEEAALAELQSAAQGLDLGLVRGAYGQGFERGDHAVEPLRLCLLRFLRGNAFIVNKALSQLEDCVEYRRQHPTDRLLTKSPHDILACNVEDFNSFYPRWLMGFDKLGRPILATRYGSLRLWEMTKLTTVERMTELHAREQELLLRVLRRRTLEGGGGGEGAAAERAGHIVDTAVVVIDTGGLTLRHVTKAFVRLFKLRAHMDQLLFPEMLGKCFIVNTPSLFSYVWSMFSPLVDERTRSKISIISKPQDWTKALQEIADPDQLSPEYGGTGRRKEDLPSLADALYAAGSRGGSRSGGNGGGTGGGAACNGGGGGEDGGGGAAKVGVAARSQARLSPPEPPQQEHLEHEEDVAIKGSEHRGWFGGRAATWGPVGWFWSSAWGGGGGGGGGGGSAGVAEGMREDAEESVATSDEEFFDALAELDHFHASRSTGTGGGDTLPRGRSRIRSESGGGGGGGCTRSSQDDMDVEVRPLPLRNRRRRGLAEELGGNDGRPRRPEHAAVDRGRALLPGRPRVSAVLGWCYQPVLRRLNQKGVDKLVRWLCFANAVSASLAVAVVVTGAFSLSRATVLGLQWCAVTAVCLGSLLLLLALLGAAGARLRNRFSLLGFAVLEGAVAVGMLLSGTWCLALAGGSATLSDLTWEAMNKEIRNMEEETARRDDEKRFKQLRRSAQEANALCTIFACVCTGYGGYALSFTVALGLGANVTSTYLLVAGGYLLLLAGAVGAWAARSGRPDAFRIHFGALLPAGALYASLTVVQLVSVGPSDRRVMQAWDNLHAEGESLYSVQTKVGTMLIVSGVLSVVTFALVVCAAVASRAARNALLHLPESSPHRHRRQGKLSRGERLAVAWALALAATSTFIDGSFAVFSAWLARDGEQAGVWLLAIWEGMGRGDGRYVDGDTFIVSTAIIVATIVGPGAMLYAWAVYCRKGYRFSVGILVCAASLHTQLLRYVTSADSSESSAEPGSKAFFIAASVVLALLQVAGALAVLIFNVGRMTKRVHAAEKHPDPRRIA</sequence>
<keyword evidence="2" id="KW-0812">Transmembrane</keyword>
<name>D8LG14_ECTSI</name>
<evidence type="ECO:0000313" key="5">
    <source>
        <dbReference type="Proteomes" id="UP000002630"/>
    </source>
</evidence>
<proteinExistence type="predicted"/>
<feature type="transmembrane region" description="Helical" evidence="2">
    <location>
        <begin position="814"/>
        <end position="835"/>
    </location>
</feature>
<feature type="region of interest" description="Disordered" evidence="1">
    <location>
        <begin position="338"/>
        <end position="369"/>
    </location>
</feature>
<keyword evidence="2" id="KW-0472">Membrane</keyword>
<feature type="transmembrane region" description="Helical" evidence="2">
    <location>
        <begin position="624"/>
        <end position="651"/>
    </location>
</feature>
<feature type="transmembrane region" description="Helical" evidence="2">
    <location>
        <begin position="595"/>
        <end position="618"/>
    </location>
</feature>
<dbReference type="PANTHER" id="PTHR45657:SF1">
    <property type="entry name" value="CRAL-TRIO DOMAIN-CONTAINING PROTEIN YKL091C-RELATED"/>
    <property type="match status" value="1"/>
</dbReference>
<feature type="domain" description="CRAL-TRIO" evidence="3">
    <location>
        <begin position="110"/>
        <end position="297"/>
    </location>
</feature>
<dbReference type="InterPro" id="IPR001251">
    <property type="entry name" value="CRAL-TRIO_dom"/>
</dbReference>
<dbReference type="eggNOG" id="KOG1471">
    <property type="taxonomic scope" value="Eukaryota"/>
</dbReference>
<dbReference type="InterPro" id="IPR036273">
    <property type="entry name" value="CRAL/TRIO_N_dom_sf"/>
</dbReference>
<dbReference type="eggNOG" id="KOG4826">
    <property type="taxonomic scope" value="Eukaryota"/>
</dbReference>
<keyword evidence="5" id="KW-1185">Reference proteome</keyword>
<dbReference type="STRING" id="2880.D8LG14"/>
<feature type="transmembrane region" description="Helical" evidence="2">
    <location>
        <begin position="730"/>
        <end position="750"/>
    </location>
</feature>
<dbReference type="InterPro" id="IPR036865">
    <property type="entry name" value="CRAL-TRIO_dom_sf"/>
</dbReference>
<feature type="transmembrane region" description="Helical" evidence="2">
    <location>
        <begin position="559"/>
        <end position="583"/>
    </location>
</feature>
<dbReference type="InParanoid" id="D8LG14"/>
<dbReference type="PROSITE" id="PS50191">
    <property type="entry name" value="CRAL_TRIO"/>
    <property type="match status" value="1"/>
</dbReference>